<gene>
    <name evidence="2" type="ORF">OEG85_09450</name>
</gene>
<protein>
    <submittedName>
        <fullName evidence="2">Uncharacterized protein</fullName>
    </submittedName>
</protein>
<organism evidence="2 3">
    <name type="scientific">Xanthomonas hortorum</name>
    <dbReference type="NCBI Taxonomy" id="56454"/>
    <lineage>
        <taxon>Bacteria</taxon>
        <taxon>Pseudomonadati</taxon>
        <taxon>Pseudomonadota</taxon>
        <taxon>Gammaproteobacteria</taxon>
        <taxon>Lysobacterales</taxon>
        <taxon>Lysobacteraceae</taxon>
        <taxon>Xanthomonas</taxon>
    </lineage>
</organism>
<reference evidence="2" key="1">
    <citation type="submission" date="2022-10" db="EMBL/GenBank/DDBJ databases">
        <title>Complete genome sequence resource for Xanthomonas hortorum isolated from Greek Oregano.</title>
        <authorList>
            <person name="Gonzalez-Tobon J."/>
            <person name="Helmann T.C."/>
            <person name="Daughtrey M."/>
            <person name="Stodghill P.V."/>
            <person name="Filiatrault M.J."/>
        </authorList>
    </citation>
    <scope>NUCLEOTIDE SEQUENCE</scope>
    <source>
        <strain evidence="2">Oregano 108</strain>
    </source>
</reference>
<evidence type="ECO:0000313" key="3">
    <source>
        <dbReference type="Proteomes" id="UP001164737"/>
    </source>
</evidence>
<evidence type="ECO:0000256" key="1">
    <source>
        <dbReference type="SAM" id="SignalP"/>
    </source>
</evidence>
<proteinExistence type="predicted"/>
<evidence type="ECO:0000313" key="2">
    <source>
        <dbReference type="EMBL" id="WAH66130.1"/>
    </source>
</evidence>
<feature type="chain" id="PRO_5041229578" evidence="1">
    <location>
        <begin position="22"/>
        <end position="75"/>
    </location>
</feature>
<dbReference type="Proteomes" id="UP001164737">
    <property type="component" value="Chromosome"/>
</dbReference>
<name>A0AA47EVH3_9XANT</name>
<dbReference type="RefSeq" id="WP_268214773.1">
    <property type="nucleotide sequence ID" value="NZ_CP107241.1"/>
</dbReference>
<feature type="signal peptide" evidence="1">
    <location>
        <begin position="1"/>
        <end position="21"/>
    </location>
</feature>
<keyword evidence="1" id="KW-0732">Signal</keyword>
<dbReference type="EMBL" id="CP107241">
    <property type="protein sequence ID" value="WAH66130.1"/>
    <property type="molecule type" value="Genomic_DNA"/>
</dbReference>
<dbReference type="AlphaFoldDB" id="A0AA47EVH3"/>
<accession>A0AA47EVH3</accession>
<sequence length="75" mass="7985">MKFVVAASAGFLLAAANCAFAEKLDYVGLTTKVAAEARAQPALVPPGATPIELERWTFKDNMYSVGGFNSDSQRC</sequence>